<evidence type="ECO:0000313" key="5">
    <source>
        <dbReference type="Proteomes" id="UP000186804"/>
    </source>
</evidence>
<comment type="similarity">
    <text evidence="2">Belongs to the sestrin family.</text>
</comment>
<evidence type="ECO:0000256" key="3">
    <source>
        <dbReference type="ARBA" id="ARBA00022490"/>
    </source>
</evidence>
<evidence type="ECO:0000256" key="2">
    <source>
        <dbReference type="ARBA" id="ARBA00008350"/>
    </source>
</evidence>
<dbReference type="GO" id="GO:0071233">
    <property type="term" value="P:cellular response to L-leucine"/>
    <property type="evidence" value="ECO:0007669"/>
    <property type="project" value="TreeGrafter"/>
</dbReference>
<accession>A0A1J4MBK9</accession>
<keyword evidence="3" id="KW-0963">Cytoplasm</keyword>
<dbReference type="VEuPathDB" id="CryptoDB:cand_033030"/>
<dbReference type="GO" id="GO:0016239">
    <property type="term" value="P:positive regulation of macroautophagy"/>
    <property type="evidence" value="ECO:0007669"/>
    <property type="project" value="TreeGrafter"/>
</dbReference>
<dbReference type="SUPFAM" id="SSF69118">
    <property type="entry name" value="AhpD-like"/>
    <property type="match status" value="1"/>
</dbReference>
<dbReference type="RefSeq" id="XP_067066780.1">
    <property type="nucleotide sequence ID" value="XM_067213529.1"/>
</dbReference>
<dbReference type="GO" id="GO:0005737">
    <property type="term" value="C:cytoplasm"/>
    <property type="evidence" value="ECO:0007669"/>
    <property type="project" value="UniProtKB-SubCell"/>
</dbReference>
<protein>
    <submittedName>
        <fullName evidence="4">Uncharacterized protein</fullName>
    </submittedName>
</protein>
<dbReference type="PANTHER" id="PTHR12474">
    <property type="entry name" value="P53 REGULATED PA26 NUCLEAR PROTEIN SESTRIN"/>
    <property type="match status" value="1"/>
</dbReference>
<gene>
    <name evidence="4" type="ORF">cand_033030</name>
</gene>
<name>A0A1J4MBK9_9CRYT</name>
<dbReference type="AlphaFoldDB" id="A0A1J4MBK9"/>
<evidence type="ECO:0000256" key="1">
    <source>
        <dbReference type="ARBA" id="ARBA00004496"/>
    </source>
</evidence>
<dbReference type="GO" id="GO:1990253">
    <property type="term" value="P:cellular response to leucine starvation"/>
    <property type="evidence" value="ECO:0007669"/>
    <property type="project" value="TreeGrafter"/>
</dbReference>
<dbReference type="OrthoDB" id="337464at2759"/>
<dbReference type="Proteomes" id="UP000186804">
    <property type="component" value="Unassembled WGS sequence"/>
</dbReference>
<organism evidence="4 5">
    <name type="scientific">Cryptosporidium andersoni</name>
    <dbReference type="NCBI Taxonomy" id="117008"/>
    <lineage>
        <taxon>Eukaryota</taxon>
        <taxon>Sar</taxon>
        <taxon>Alveolata</taxon>
        <taxon>Apicomplexa</taxon>
        <taxon>Conoidasida</taxon>
        <taxon>Coccidia</taxon>
        <taxon>Eucoccidiorida</taxon>
        <taxon>Eimeriorina</taxon>
        <taxon>Cryptosporidiidae</taxon>
        <taxon>Cryptosporidium</taxon>
    </lineage>
</organism>
<reference evidence="4 5" key="1">
    <citation type="submission" date="2016-10" db="EMBL/GenBank/DDBJ databases">
        <title>Reductive evolution of mitochondrial metabolism and differential evolution of invasion-related proteins in Cryptosporidium.</title>
        <authorList>
            <person name="Liu S."/>
            <person name="Roellig D.M."/>
            <person name="Guo Y."/>
            <person name="Li N."/>
            <person name="Frace M.A."/>
            <person name="Tang K."/>
            <person name="Zhang L."/>
            <person name="Feng Y."/>
            <person name="Xiao L."/>
        </authorList>
    </citation>
    <scope>NUCLEOTIDE SEQUENCE [LARGE SCALE GENOMIC DNA]</scope>
    <source>
        <strain evidence="4">30847</strain>
    </source>
</reference>
<proteinExistence type="inferred from homology"/>
<dbReference type="GO" id="GO:0016684">
    <property type="term" value="F:oxidoreductase activity, acting on peroxide as acceptor"/>
    <property type="evidence" value="ECO:0007669"/>
    <property type="project" value="TreeGrafter"/>
</dbReference>
<comment type="caution">
    <text evidence="4">The sequence shown here is derived from an EMBL/GenBank/DDBJ whole genome shotgun (WGS) entry which is preliminary data.</text>
</comment>
<evidence type="ECO:0000313" key="4">
    <source>
        <dbReference type="EMBL" id="OII71590.1"/>
    </source>
</evidence>
<dbReference type="Pfam" id="PF04636">
    <property type="entry name" value="PA26"/>
    <property type="match status" value="2"/>
</dbReference>
<dbReference type="GeneID" id="92367487"/>
<dbReference type="GO" id="GO:0005634">
    <property type="term" value="C:nucleus"/>
    <property type="evidence" value="ECO:0007669"/>
    <property type="project" value="InterPro"/>
</dbReference>
<comment type="subcellular location">
    <subcellularLocation>
        <location evidence="1">Cytoplasm</location>
    </subcellularLocation>
</comment>
<dbReference type="GO" id="GO:0070728">
    <property type="term" value="F:L-leucine binding"/>
    <property type="evidence" value="ECO:0007669"/>
    <property type="project" value="TreeGrafter"/>
</dbReference>
<dbReference type="PANTHER" id="PTHR12474:SF0">
    <property type="entry name" value="SESTRIN HOMOLOG"/>
    <property type="match status" value="1"/>
</dbReference>
<keyword evidence="5" id="KW-1185">Reference proteome</keyword>
<dbReference type="EMBL" id="LRBS01000121">
    <property type="protein sequence ID" value="OII71590.1"/>
    <property type="molecule type" value="Genomic_DNA"/>
</dbReference>
<dbReference type="InterPro" id="IPR029032">
    <property type="entry name" value="AhpD-like"/>
</dbReference>
<dbReference type="InterPro" id="IPR006730">
    <property type="entry name" value="Sestrin"/>
</dbReference>
<dbReference type="GO" id="GO:1901031">
    <property type="term" value="P:regulation of response to reactive oxygen species"/>
    <property type="evidence" value="ECO:0007669"/>
    <property type="project" value="InterPro"/>
</dbReference>
<dbReference type="GO" id="GO:1904262">
    <property type="term" value="P:negative regulation of TORC1 signaling"/>
    <property type="evidence" value="ECO:0007669"/>
    <property type="project" value="TreeGrafter"/>
</dbReference>
<sequence>MMGEVDVSLEIKLMQNFIDVGLKVLGILDWRFLDSANVTHFITKRVRNILRNILLNKSTEYWRYEQTLLILLKLSSKINPFKEIRKSISNNWGKIISSILKVWDIKYKDNGLELLKNNSILIDINYDETIGSIDARTLLYVRIGGTIFSLFDAVKLFAVDSELYNKDIKVLLPCGRFMSPELIVSNIPGNERCTAENTDPSTSNLDIDISVDFWIDIFETFYGRIPSIFRFSYILPEYAQSLLKSYKVIMEDSRYGALSIPWRHFIGILSAALYKNDYMVKLEMQMFLINKGSIEWLTKGTNLLPCKLQNLAEFINFLAFDPANIPYDIMNGLLGVRSGIQGWTITELCHVLCVVTTIQSMSQLVSAFGLTSMDHWDLGCDPLEGLECDGDTRYKPIPEYKIEVSIYENSTVYSSSEVPKKFNLISGDNSSYYNQLLAEYVDLTNLLNNECEPECSTNKNDNILIYNIKKSEISNTLSHIFPWFSFNFLSSVLEKFNKESLFKTFLTSGNNQDKNNIKSNNVLPCKSLVSIPVYSKSQDISEKPFESKVCDSDFYLNSENNIIRSKPNKHNIGIDPSKLEADSIKICNIYEKSFDHLIRLLERFPPQGDIDSISRDQISQFRSNTARYKTDKFLLASVMQAKPSHTFEPLSMRFILSTKVQSEDLPHSINAANSHKFINKKKCNSWDHKPLSIPARFSIQTQDYEFYSDTAWTILSTYSYDTSICIKNELDTILFICGNKMNTIQDKFKVPTTNPIRSALWNYVFKLCGITKSDAFETIYNSFLPVGLKILLKKVICFPHKILRSDFERCRTTFSYRELIYFIIVACKAKQAATITCAIQVIAQIMKV</sequence>